<dbReference type="Proteomes" id="UP000320839">
    <property type="component" value="Chromosome"/>
</dbReference>
<organism evidence="2 3">
    <name type="scientific">Gimesia panareensis</name>
    <dbReference type="NCBI Taxonomy" id="2527978"/>
    <lineage>
        <taxon>Bacteria</taxon>
        <taxon>Pseudomonadati</taxon>
        <taxon>Planctomycetota</taxon>
        <taxon>Planctomycetia</taxon>
        <taxon>Planctomycetales</taxon>
        <taxon>Planctomycetaceae</taxon>
        <taxon>Gimesia</taxon>
    </lineage>
</organism>
<reference evidence="2 3" key="1">
    <citation type="submission" date="2019-02" db="EMBL/GenBank/DDBJ databases">
        <title>Deep-cultivation of Planctomycetes and their phenomic and genomic characterization uncovers novel biology.</title>
        <authorList>
            <person name="Wiegand S."/>
            <person name="Jogler M."/>
            <person name="Boedeker C."/>
            <person name="Pinto D."/>
            <person name="Vollmers J."/>
            <person name="Rivas-Marin E."/>
            <person name="Kohn T."/>
            <person name="Peeters S.H."/>
            <person name="Heuer A."/>
            <person name="Rast P."/>
            <person name="Oberbeckmann S."/>
            <person name="Bunk B."/>
            <person name="Jeske O."/>
            <person name="Meyerdierks A."/>
            <person name="Storesund J.E."/>
            <person name="Kallscheuer N."/>
            <person name="Luecker S."/>
            <person name="Lage O.M."/>
            <person name="Pohl T."/>
            <person name="Merkel B.J."/>
            <person name="Hornburger P."/>
            <person name="Mueller R.-W."/>
            <person name="Bruemmer F."/>
            <person name="Labrenz M."/>
            <person name="Spormann A.M."/>
            <person name="Op den Camp H."/>
            <person name="Overmann J."/>
            <person name="Amann R."/>
            <person name="Jetten M.S.M."/>
            <person name="Mascher T."/>
            <person name="Medema M.H."/>
            <person name="Devos D.P."/>
            <person name="Kaster A.-K."/>
            <person name="Ovreas L."/>
            <person name="Rohde M."/>
            <person name="Galperin M.Y."/>
            <person name="Jogler C."/>
        </authorList>
    </citation>
    <scope>NUCLEOTIDE SEQUENCE [LARGE SCALE GENOMIC DNA]</scope>
    <source>
        <strain evidence="2 3">Pan153</strain>
    </source>
</reference>
<evidence type="ECO:0000313" key="2">
    <source>
        <dbReference type="EMBL" id="QDV15620.1"/>
    </source>
</evidence>
<dbReference type="EMBL" id="CP036317">
    <property type="protein sequence ID" value="QDV15620.1"/>
    <property type="molecule type" value="Genomic_DNA"/>
</dbReference>
<sequence>MSANTLNKTRENYVMHAKPTTAPGVIVGSSNTAGVKLPHQNETTEPCMQIRRNQSPILQKRNSPPAAEKC</sequence>
<protein>
    <submittedName>
        <fullName evidence="2">Uncharacterized protein</fullName>
    </submittedName>
</protein>
<name>A0A518FH34_9PLAN</name>
<feature type="region of interest" description="Disordered" evidence="1">
    <location>
        <begin position="1"/>
        <end position="43"/>
    </location>
</feature>
<gene>
    <name evidence="2" type="ORF">Pan153_02360</name>
</gene>
<proteinExistence type="predicted"/>
<accession>A0A518FH34</accession>
<evidence type="ECO:0000313" key="3">
    <source>
        <dbReference type="Proteomes" id="UP000320839"/>
    </source>
</evidence>
<evidence type="ECO:0000256" key="1">
    <source>
        <dbReference type="SAM" id="MobiDB-lite"/>
    </source>
</evidence>
<dbReference type="AlphaFoldDB" id="A0A518FH34"/>